<dbReference type="Proteomes" id="UP000256780">
    <property type="component" value="Chromosome CBM2587_a"/>
</dbReference>
<evidence type="ECO:0000313" key="4">
    <source>
        <dbReference type="Proteomes" id="UP000256780"/>
    </source>
</evidence>
<evidence type="ECO:0000256" key="1">
    <source>
        <dbReference type="SAM" id="Phobius"/>
    </source>
</evidence>
<name>A0A975WWH1_9BURK</name>
<evidence type="ECO:0000313" key="3">
    <source>
        <dbReference type="EMBL" id="SOY46350.1"/>
    </source>
</evidence>
<protein>
    <recommendedName>
        <fullName evidence="2">Inner membrane protein YgaP-like transmembrane domain-containing protein</fullName>
    </recommendedName>
</protein>
<proteinExistence type="predicted"/>
<organism evidence="3 4">
    <name type="scientific">Cupriavidus taiwanensis</name>
    <dbReference type="NCBI Taxonomy" id="164546"/>
    <lineage>
        <taxon>Bacteria</taxon>
        <taxon>Pseudomonadati</taxon>
        <taxon>Pseudomonadota</taxon>
        <taxon>Betaproteobacteria</taxon>
        <taxon>Burkholderiales</taxon>
        <taxon>Burkholderiaceae</taxon>
        <taxon>Cupriavidus</taxon>
    </lineage>
</organism>
<evidence type="ECO:0000259" key="2">
    <source>
        <dbReference type="Pfam" id="PF11127"/>
    </source>
</evidence>
<feature type="transmembrane region" description="Helical" evidence="1">
    <location>
        <begin position="34"/>
        <end position="56"/>
    </location>
</feature>
<dbReference type="RefSeq" id="WP_116356735.1">
    <property type="nucleotide sequence ID" value="NZ_JASNFM010000030.1"/>
</dbReference>
<keyword evidence="1" id="KW-0812">Transmembrane</keyword>
<gene>
    <name evidence="3" type="ORF">CBM2587_A160227</name>
</gene>
<dbReference type="OrthoDB" id="9804804at2"/>
<dbReference type="AlphaFoldDB" id="A0A975WWH1"/>
<comment type="caution">
    <text evidence="3">The sequence shown here is derived from an EMBL/GenBank/DDBJ whole genome shotgun (WGS) entry which is preliminary data.</text>
</comment>
<feature type="domain" description="Inner membrane protein YgaP-like transmembrane" evidence="2">
    <location>
        <begin position="5"/>
        <end position="58"/>
    </location>
</feature>
<keyword evidence="1" id="KW-0472">Membrane</keyword>
<keyword evidence="1" id="KW-1133">Transmembrane helix</keyword>
<reference evidence="3 4" key="1">
    <citation type="submission" date="2018-01" db="EMBL/GenBank/DDBJ databases">
        <authorList>
            <person name="Clerissi C."/>
        </authorList>
    </citation>
    <scope>NUCLEOTIDE SEQUENCE [LARGE SCALE GENOMIC DNA]</scope>
    <source>
        <strain evidence="3">Cupriavidus sp. LMG 19464</strain>
    </source>
</reference>
<feature type="transmembrane region" description="Helical" evidence="1">
    <location>
        <begin position="12"/>
        <end position="28"/>
    </location>
</feature>
<accession>A0A975WWH1</accession>
<sequence>MLFCKNVGVVDRVLRIVVGAALIALVFVRPGTLWGWIGLVPLLTGVMGYCPAYRLFGKGC</sequence>
<dbReference type="InterPro" id="IPR021309">
    <property type="entry name" value="YgaP-like_TM"/>
</dbReference>
<dbReference type="EMBL" id="OFSQ01000008">
    <property type="protein sequence ID" value="SOY46350.1"/>
    <property type="molecule type" value="Genomic_DNA"/>
</dbReference>
<dbReference type="Pfam" id="PF11127">
    <property type="entry name" value="YgaP-like_TM"/>
    <property type="match status" value="1"/>
</dbReference>